<organism evidence="11 12">
    <name type="scientific">Potamilus streckersoni</name>
    <dbReference type="NCBI Taxonomy" id="2493646"/>
    <lineage>
        <taxon>Eukaryota</taxon>
        <taxon>Metazoa</taxon>
        <taxon>Spiralia</taxon>
        <taxon>Lophotrochozoa</taxon>
        <taxon>Mollusca</taxon>
        <taxon>Bivalvia</taxon>
        <taxon>Autobranchia</taxon>
        <taxon>Heteroconchia</taxon>
        <taxon>Palaeoheterodonta</taxon>
        <taxon>Unionida</taxon>
        <taxon>Unionoidea</taxon>
        <taxon>Unionidae</taxon>
        <taxon>Ambleminae</taxon>
        <taxon>Lampsilini</taxon>
        <taxon>Potamilus</taxon>
    </lineage>
</organism>
<evidence type="ECO:0000256" key="1">
    <source>
        <dbReference type="ARBA" id="ARBA00004167"/>
    </source>
</evidence>
<reference evidence="11" key="3">
    <citation type="submission" date="2023-05" db="EMBL/GenBank/DDBJ databases">
        <authorList>
            <person name="Smith C.H."/>
        </authorList>
    </citation>
    <scope>NUCLEOTIDE SEQUENCE</scope>
    <source>
        <strain evidence="11">CHS0354</strain>
        <tissue evidence="11">Mantle</tissue>
    </source>
</reference>
<evidence type="ECO:0000259" key="10">
    <source>
        <dbReference type="PROSITE" id="PS50287"/>
    </source>
</evidence>
<dbReference type="GO" id="GO:0016020">
    <property type="term" value="C:membrane"/>
    <property type="evidence" value="ECO:0007669"/>
    <property type="project" value="UniProtKB-SubCell"/>
</dbReference>
<dbReference type="FunFam" id="3.10.250.10:FF:000016">
    <property type="entry name" value="Scavenger receptor cysteine-rich protein type 12"/>
    <property type="match status" value="1"/>
</dbReference>
<comment type="caution">
    <text evidence="11">The sequence shown here is derived from an EMBL/GenBank/DDBJ whole genome shotgun (WGS) entry which is preliminary data.</text>
</comment>
<evidence type="ECO:0000256" key="6">
    <source>
        <dbReference type="ARBA" id="ARBA00023136"/>
    </source>
</evidence>
<feature type="disulfide bond" evidence="9">
    <location>
        <begin position="162"/>
        <end position="172"/>
    </location>
</feature>
<comment type="subcellular location">
    <subcellularLocation>
        <location evidence="1">Membrane</location>
        <topology evidence="1">Single-pass membrane protein</topology>
    </subcellularLocation>
</comment>
<keyword evidence="8" id="KW-0325">Glycoprotein</keyword>
<comment type="caution">
    <text evidence="9">Lacks conserved residue(s) required for the propagation of feature annotation.</text>
</comment>
<evidence type="ECO:0000256" key="8">
    <source>
        <dbReference type="ARBA" id="ARBA00023180"/>
    </source>
</evidence>
<dbReference type="Proteomes" id="UP001195483">
    <property type="component" value="Unassembled WGS sequence"/>
</dbReference>
<dbReference type="SUPFAM" id="SSF56487">
    <property type="entry name" value="SRCR-like"/>
    <property type="match status" value="2"/>
</dbReference>
<feature type="disulfide bond" evidence="9">
    <location>
        <begin position="130"/>
        <end position="191"/>
    </location>
</feature>
<evidence type="ECO:0000313" key="11">
    <source>
        <dbReference type="EMBL" id="KAK3588216.1"/>
    </source>
</evidence>
<dbReference type="Gene3D" id="3.10.250.10">
    <property type="entry name" value="SRCR-like domain"/>
    <property type="match status" value="1"/>
</dbReference>
<keyword evidence="12" id="KW-1185">Reference proteome</keyword>
<sequence length="193" mass="21826">MFFKNQWRYVQKEKWNSAWTRTACESMHFNYGGSWHENSVFGVVPSELKLWKIKAECLNPINCSKSEIVDGSSDAIGITCYTEILNSSNVRLVNKNITDSKEGYVELLYRNEWGTVCNKDWDSTDVKVLCQMMNMQGNGAEDGTPYLSNSVTAKVWTDGVKCTGNEKSIFECENKGWNKTISPCLKSGAKCKP</sequence>
<keyword evidence="7 9" id="KW-1015">Disulfide bond</keyword>
<reference evidence="11" key="2">
    <citation type="journal article" date="2021" name="Genome Biol. Evol.">
        <title>Developing a high-quality reference genome for a parasitic bivalve with doubly uniparental inheritance (Bivalvia: Unionida).</title>
        <authorList>
            <person name="Smith C.H."/>
        </authorList>
    </citation>
    <scope>NUCLEOTIDE SEQUENCE</scope>
    <source>
        <strain evidence="11">CHS0354</strain>
        <tissue evidence="11">Mantle</tissue>
    </source>
</reference>
<dbReference type="SMART" id="SM00202">
    <property type="entry name" value="SR"/>
    <property type="match status" value="1"/>
</dbReference>
<reference evidence="11" key="1">
    <citation type="journal article" date="2021" name="Genome Biol. Evol.">
        <title>A High-Quality Reference Genome for a Parasitic Bivalve with Doubly Uniparental Inheritance (Bivalvia: Unionida).</title>
        <authorList>
            <person name="Smith C.H."/>
        </authorList>
    </citation>
    <scope>NUCLEOTIDE SEQUENCE</scope>
    <source>
        <strain evidence="11">CHS0354</strain>
    </source>
</reference>
<name>A0AAE0SAA2_9BIVA</name>
<keyword evidence="6" id="KW-0472">Membrane</keyword>
<dbReference type="Pfam" id="PF00530">
    <property type="entry name" value="SRCR"/>
    <property type="match status" value="1"/>
</dbReference>
<evidence type="ECO:0000256" key="4">
    <source>
        <dbReference type="ARBA" id="ARBA00022737"/>
    </source>
</evidence>
<evidence type="ECO:0000313" key="12">
    <source>
        <dbReference type="Proteomes" id="UP001195483"/>
    </source>
</evidence>
<feature type="domain" description="SRCR" evidence="10">
    <location>
        <begin position="90"/>
        <end position="192"/>
    </location>
</feature>
<evidence type="ECO:0000256" key="2">
    <source>
        <dbReference type="ARBA" id="ARBA00022692"/>
    </source>
</evidence>
<keyword evidence="3" id="KW-0732">Signal</keyword>
<evidence type="ECO:0000256" key="7">
    <source>
        <dbReference type="ARBA" id="ARBA00023157"/>
    </source>
</evidence>
<dbReference type="PRINTS" id="PR00258">
    <property type="entry name" value="SPERACTRCPTR"/>
</dbReference>
<proteinExistence type="predicted"/>
<protein>
    <recommendedName>
        <fullName evidence="10">SRCR domain-containing protein</fullName>
    </recommendedName>
</protein>
<keyword evidence="5" id="KW-1133">Transmembrane helix</keyword>
<dbReference type="PANTHER" id="PTHR48071:SF18">
    <property type="entry name" value="DELETED IN MALIGNANT BRAIN TUMORS 1 PROTEIN-RELATED"/>
    <property type="match status" value="1"/>
</dbReference>
<dbReference type="EMBL" id="JAEAOA010000929">
    <property type="protein sequence ID" value="KAK3588216.1"/>
    <property type="molecule type" value="Genomic_DNA"/>
</dbReference>
<dbReference type="PROSITE" id="PS50287">
    <property type="entry name" value="SRCR_2"/>
    <property type="match status" value="1"/>
</dbReference>
<dbReference type="InterPro" id="IPR001190">
    <property type="entry name" value="SRCR"/>
</dbReference>
<dbReference type="InterPro" id="IPR036772">
    <property type="entry name" value="SRCR-like_dom_sf"/>
</dbReference>
<evidence type="ECO:0000256" key="9">
    <source>
        <dbReference type="PROSITE-ProRule" id="PRU00196"/>
    </source>
</evidence>
<dbReference type="PANTHER" id="PTHR48071">
    <property type="entry name" value="SRCR DOMAIN-CONTAINING PROTEIN"/>
    <property type="match status" value="1"/>
</dbReference>
<evidence type="ECO:0000256" key="5">
    <source>
        <dbReference type="ARBA" id="ARBA00022989"/>
    </source>
</evidence>
<gene>
    <name evidence="11" type="ORF">CHS0354_014976</name>
</gene>
<keyword evidence="2" id="KW-0812">Transmembrane</keyword>
<dbReference type="AlphaFoldDB" id="A0AAE0SAA2"/>
<evidence type="ECO:0000256" key="3">
    <source>
        <dbReference type="ARBA" id="ARBA00022729"/>
    </source>
</evidence>
<accession>A0AAE0SAA2</accession>
<keyword evidence="4" id="KW-0677">Repeat</keyword>